<dbReference type="Proteomes" id="UP000007435">
    <property type="component" value="Chromosome"/>
</dbReference>
<feature type="transmembrane region" description="Helical" evidence="7">
    <location>
        <begin position="390"/>
        <end position="412"/>
    </location>
</feature>
<keyword evidence="5 7" id="KW-1133">Transmembrane helix</keyword>
<dbReference type="Pfam" id="PF07670">
    <property type="entry name" value="Gate"/>
    <property type="match status" value="1"/>
</dbReference>
<reference evidence="11 12" key="2">
    <citation type="journal article" date="2011" name="Stand. Genomic Sci.">
        <title>Complete genome sequence of Leadbetterella byssophila type strain (4M15).</title>
        <authorList>
            <person name="Abt B."/>
            <person name="Teshima H."/>
            <person name="Lucas S."/>
            <person name="Lapidus A."/>
            <person name="Del Rio T.G."/>
            <person name="Nolan M."/>
            <person name="Tice H."/>
            <person name="Cheng J.F."/>
            <person name="Pitluck S."/>
            <person name="Liolios K."/>
            <person name="Pagani I."/>
            <person name="Ivanova N."/>
            <person name="Mavromatis K."/>
            <person name="Pati A."/>
            <person name="Tapia R."/>
            <person name="Han C."/>
            <person name="Goodwin L."/>
            <person name="Chen A."/>
            <person name="Palaniappan K."/>
            <person name="Land M."/>
            <person name="Hauser L."/>
            <person name="Chang Y.J."/>
            <person name="Jeffries C.D."/>
            <person name="Rohde M."/>
            <person name="Goker M."/>
            <person name="Tindall B.J."/>
            <person name="Detter J.C."/>
            <person name="Woyke T."/>
            <person name="Bristow J."/>
            <person name="Eisen J.A."/>
            <person name="Markowitz V."/>
            <person name="Hugenholtz P."/>
            <person name="Klenk H.P."/>
            <person name="Kyrpides N.C."/>
        </authorList>
    </citation>
    <scope>NUCLEOTIDE SEQUENCE [LARGE SCALE GENOMIC DNA]</scope>
    <source>
        <strain evidence="12">DSM 17132 / JCM 16389 / KACC 11308 / NBRC 106382 / 4M15</strain>
    </source>
</reference>
<feature type="transmembrane region" description="Helical" evidence="7">
    <location>
        <begin position="259"/>
        <end position="281"/>
    </location>
</feature>
<feature type="transmembrane region" description="Helical" evidence="7">
    <location>
        <begin position="353"/>
        <end position="378"/>
    </location>
</feature>
<protein>
    <submittedName>
        <fullName evidence="11">Na+ dependent nucleoside transporter domain protein</fullName>
    </submittedName>
</protein>
<keyword evidence="6 7" id="KW-0472">Membrane</keyword>
<sequence length="413" mass="43646">MQNFTGILGIILILGVAYALSNNKKAINFRTVGVGIALQFLLALFILKTNVGKAIFGTLGAWVTKVIDFANAGGEFVFGPLANVPMVEKAFGGGGFIFFFKIIPTIIFVAVLVNIFYHYGVIQFIIKWLAKGMKWLMHVSGAEALSNIASTFVGQVEAQIMIKPYLKGMTKSELMASMAGSYACIAGGVMATYIQFGVKAEYLIAASIMAAPGALAIAKLMFPETETSETSGEVKLKVAKEHTNVIDAISAGCSDGLKVGLNVLAMLIGFLALIALLNFILGKVGMLIHVPELSLDLILGYLFSGFAWAMGIPSEEIVQAGSLMGTKLAANEFVAYLHLKDHIAAGTLSAKTIAIVSFALCGFANLGSLGIQIGGISALEPSRRKDLTQVAMRALIAGTLASYMSATFAGLLF</sequence>
<reference key="1">
    <citation type="submission" date="2010-11" db="EMBL/GenBank/DDBJ databases">
        <title>The complete genome of Leadbetterella byssophila DSM 17132.</title>
        <authorList>
            <consortium name="US DOE Joint Genome Institute (JGI-PGF)"/>
            <person name="Lucas S."/>
            <person name="Copeland A."/>
            <person name="Lapidus A."/>
            <person name="Glavina del Rio T."/>
            <person name="Dalin E."/>
            <person name="Tice H."/>
            <person name="Bruce D."/>
            <person name="Goodwin L."/>
            <person name="Pitluck S."/>
            <person name="Kyrpides N."/>
            <person name="Mavromatis K."/>
            <person name="Ivanova N."/>
            <person name="Teshima H."/>
            <person name="Brettin T."/>
            <person name="Detter J.C."/>
            <person name="Han C."/>
            <person name="Tapia R."/>
            <person name="Land M."/>
            <person name="Hauser L."/>
            <person name="Markowitz V."/>
            <person name="Cheng J.-F."/>
            <person name="Hugenholtz P."/>
            <person name="Woyke T."/>
            <person name="Wu D."/>
            <person name="Tindall B."/>
            <person name="Pomrenke H.G."/>
            <person name="Brambilla E."/>
            <person name="Klenk H.-P."/>
            <person name="Eisen J.A."/>
        </authorList>
    </citation>
    <scope>NUCLEOTIDE SEQUENCE [LARGE SCALE GENOMIC DNA]</scope>
    <source>
        <strain>DSM 17132</strain>
    </source>
</reference>
<evidence type="ECO:0000256" key="4">
    <source>
        <dbReference type="ARBA" id="ARBA00022692"/>
    </source>
</evidence>
<evidence type="ECO:0000256" key="2">
    <source>
        <dbReference type="ARBA" id="ARBA00009033"/>
    </source>
</evidence>
<keyword evidence="4 7" id="KW-0812">Transmembrane</keyword>
<name>E4RS04_LEAB4</name>
<dbReference type="InterPro" id="IPR002668">
    <property type="entry name" value="CNT_N_dom"/>
</dbReference>
<dbReference type="GO" id="GO:0015293">
    <property type="term" value="F:symporter activity"/>
    <property type="evidence" value="ECO:0007669"/>
    <property type="project" value="TreeGrafter"/>
</dbReference>
<dbReference type="OrthoDB" id="9766455at2"/>
<evidence type="ECO:0000313" key="12">
    <source>
        <dbReference type="Proteomes" id="UP000007435"/>
    </source>
</evidence>
<feature type="transmembrane region" description="Helical" evidence="7">
    <location>
        <begin position="29"/>
        <end position="47"/>
    </location>
</feature>
<feature type="domain" description="Concentrative nucleoside transporter C-terminal" evidence="9">
    <location>
        <begin position="202"/>
        <end position="410"/>
    </location>
</feature>
<evidence type="ECO:0000313" key="11">
    <source>
        <dbReference type="EMBL" id="ADQ18536.1"/>
    </source>
</evidence>
<dbReference type="STRING" id="649349.Lbys_2874"/>
<dbReference type="KEGG" id="lby:Lbys_2874"/>
<dbReference type="EMBL" id="CP002305">
    <property type="protein sequence ID" value="ADQ18536.1"/>
    <property type="molecule type" value="Genomic_DNA"/>
</dbReference>
<evidence type="ECO:0000256" key="6">
    <source>
        <dbReference type="ARBA" id="ARBA00023136"/>
    </source>
</evidence>
<evidence type="ECO:0000256" key="7">
    <source>
        <dbReference type="SAM" id="Phobius"/>
    </source>
</evidence>
<dbReference type="HOGENOM" id="CLU_016813_4_2_10"/>
<gene>
    <name evidence="11" type="ordered locus">Lbys_2874</name>
</gene>
<evidence type="ECO:0000259" key="9">
    <source>
        <dbReference type="Pfam" id="PF07662"/>
    </source>
</evidence>
<feature type="transmembrane region" description="Helical" evidence="7">
    <location>
        <begin position="174"/>
        <end position="196"/>
    </location>
</feature>
<feature type="transmembrane region" description="Helical" evidence="7">
    <location>
        <begin position="96"/>
        <end position="119"/>
    </location>
</feature>
<feature type="domain" description="Concentrative nucleoside transporter N-terminal" evidence="8">
    <location>
        <begin position="8"/>
        <end position="81"/>
    </location>
</feature>
<evidence type="ECO:0000259" key="8">
    <source>
        <dbReference type="Pfam" id="PF01773"/>
    </source>
</evidence>
<proteinExistence type="inferred from homology"/>
<dbReference type="eggNOG" id="COG1972">
    <property type="taxonomic scope" value="Bacteria"/>
</dbReference>
<evidence type="ECO:0000256" key="3">
    <source>
        <dbReference type="ARBA" id="ARBA00022475"/>
    </source>
</evidence>
<dbReference type="AlphaFoldDB" id="E4RS04"/>
<dbReference type="GO" id="GO:0005337">
    <property type="term" value="F:nucleoside transmembrane transporter activity"/>
    <property type="evidence" value="ECO:0007669"/>
    <property type="project" value="InterPro"/>
</dbReference>
<dbReference type="InterPro" id="IPR011657">
    <property type="entry name" value="CNT_C_dom"/>
</dbReference>
<dbReference type="InterPro" id="IPR011642">
    <property type="entry name" value="Gate_dom"/>
</dbReference>
<dbReference type="Pfam" id="PF07662">
    <property type="entry name" value="Nucleos_tra2_C"/>
    <property type="match status" value="1"/>
</dbReference>
<dbReference type="GO" id="GO:0005886">
    <property type="term" value="C:plasma membrane"/>
    <property type="evidence" value="ECO:0007669"/>
    <property type="project" value="UniProtKB-SubCell"/>
</dbReference>
<evidence type="ECO:0000259" key="10">
    <source>
        <dbReference type="Pfam" id="PF07670"/>
    </source>
</evidence>
<comment type="subcellular location">
    <subcellularLocation>
        <location evidence="1">Cell membrane</location>
        <topology evidence="1">Multi-pass membrane protein</topology>
    </subcellularLocation>
</comment>
<accession>E4RS04</accession>
<dbReference type="InterPro" id="IPR008276">
    <property type="entry name" value="C_nuclsd_transpt"/>
</dbReference>
<feature type="domain" description="Nucleoside transporter/FeoB GTPase Gate" evidence="10">
    <location>
        <begin position="99"/>
        <end position="197"/>
    </location>
</feature>
<dbReference type="PANTHER" id="PTHR10590">
    <property type="entry name" value="SODIUM/NUCLEOSIDE COTRANSPORTER"/>
    <property type="match status" value="1"/>
</dbReference>
<keyword evidence="3" id="KW-1003">Cell membrane</keyword>
<evidence type="ECO:0000256" key="1">
    <source>
        <dbReference type="ARBA" id="ARBA00004651"/>
    </source>
</evidence>
<dbReference type="PANTHER" id="PTHR10590:SF4">
    <property type="entry name" value="SOLUTE CARRIER FAMILY 28 MEMBER 3"/>
    <property type="match status" value="1"/>
</dbReference>
<keyword evidence="12" id="KW-1185">Reference proteome</keyword>
<comment type="similarity">
    <text evidence="2">Belongs to the concentrative nucleoside transporter (CNT) (TC 2.A.41) family.</text>
</comment>
<evidence type="ECO:0000256" key="5">
    <source>
        <dbReference type="ARBA" id="ARBA00022989"/>
    </source>
</evidence>
<organism evidence="11 12">
    <name type="scientific">Leadbetterella byssophila (strain DSM 17132 / JCM 16389 / KACC 11308 / NBRC 106382 / 4M15)</name>
    <dbReference type="NCBI Taxonomy" id="649349"/>
    <lineage>
        <taxon>Bacteria</taxon>
        <taxon>Pseudomonadati</taxon>
        <taxon>Bacteroidota</taxon>
        <taxon>Cytophagia</taxon>
        <taxon>Cytophagales</taxon>
        <taxon>Leadbetterellaceae</taxon>
        <taxon>Leadbetterella</taxon>
    </lineage>
</organism>
<dbReference type="RefSeq" id="WP_013409568.1">
    <property type="nucleotide sequence ID" value="NC_014655.1"/>
</dbReference>
<dbReference type="Pfam" id="PF01773">
    <property type="entry name" value="Nucleos_tra2_N"/>
    <property type="match status" value="1"/>
</dbReference>